<evidence type="ECO:0000313" key="11">
    <source>
        <dbReference type="EMBL" id="KAG0494807.1"/>
    </source>
</evidence>
<gene>
    <name evidence="11" type="ORF">HPP92_005801</name>
</gene>
<dbReference type="Pfam" id="PF23598">
    <property type="entry name" value="LRR_14"/>
    <property type="match status" value="1"/>
</dbReference>
<dbReference type="GO" id="GO:0016020">
    <property type="term" value="C:membrane"/>
    <property type="evidence" value="ECO:0007669"/>
    <property type="project" value="UniProtKB-SubCell"/>
</dbReference>
<feature type="chain" id="PRO_5032872007" description="Disease resistance R13L4/SHOC-2-like LRR domain-containing protein" evidence="9">
    <location>
        <begin position="23"/>
        <end position="374"/>
    </location>
</feature>
<evidence type="ECO:0000256" key="6">
    <source>
        <dbReference type="ARBA" id="ARBA00022989"/>
    </source>
</evidence>
<evidence type="ECO:0000256" key="5">
    <source>
        <dbReference type="ARBA" id="ARBA00022737"/>
    </source>
</evidence>
<dbReference type="InterPro" id="IPR053213">
    <property type="entry name" value="RLP29"/>
</dbReference>
<dbReference type="FunFam" id="3.80.10.10:FF:000041">
    <property type="entry name" value="LRR receptor-like serine/threonine-protein kinase ERECTA"/>
    <property type="match status" value="1"/>
</dbReference>
<feature type="domain" description="Disease resistance R13L4/SHOC-2-like LRR" evidence="10">
    <location>
        <begin position="88"/>
        <end position="239"/>
    </location>
</feature>
<reference evidence="11 12" key="1">
    <citation type="journal article" date="2020" name="Nat. Food">
        <title>A phased Vanilla planifolia genome enables genetic improvement of flavour and production.</title>
        <authorList>
            <person name="Hasing T."/>
            <person name="Tang H."/>
            <person name="Brym M."/>
            <person name="Khazi F."/>
            <person name="Huang T."/>
            <person name="Chambers A.H."/>
        </authorList>
    </citation>
    <scope>NUCLEOTIDE SEQUENCE [LARGE SCALE GENOMIC DNA]</scope>
    <source>
        <tissue evidence="11">Leaf</tissue>
    </source>
</reference>
<dbReference type="InterPro" id="IPR032675">
    <property type="entry name" value="LRR_dom_sf"/>
</dbReference>
<keyword evidence="3" id="KW-0812">Transmembrane</keyword>
<keyword evidence="8" id="KW-0325">Glycoprotein</keyword>
<dbReference type="PANTHER" id="PTHR48009:SF9">
    <property type="entry name" value="LRR RECEPTOR-LIKE SERINE_THREONINE-PROTEIN KINASE GSO1"/>
    <property type="match status" value="1"/>
</dbReference>
<evidence type="ECO:0000256" key="3">
    <source>
        <dbReference type="ARBA" id="ARBA00022692"/>
    </source>
</evidence>
<evidence type="ECO:0000259" key="10">
    <source>
        <dbReference type="Pfam" id="PF23598"/>
    </source>
</evidence>
<evidence type="ECO:0000256" key="8">
    <source>
        <dbReference type="ARBA" id="ARBA00023180"/>
    </source>
</evidence>
<dbReference type="AlphaFoldDB" id="A0A835S097"/>
<evidence type="ECO:0000256" key="7">
    <source>
        <dbReference type="ARBA" id="ARBA00023136"/>
    </source>
</evidence>
<feature type="signal peptide" evidence="9">
    <location>
        <begin position="1"/>
        <end position="22"/>
    </location>
</feature>
<keyword evidence="2" id="KW-0433">Leucine-rich repeat</keyword>
<accession>A0A835S097</accession>
<keyword evidence="6" id="KW-1133">Transmembrane helix</keyword>
<dbReference type="InterPro" id="IPR055414">
    <property type="entry name" value="LRR_R13L4/SHOC2-like"/>
</dbReference>
<dbReference type="Proteomes" id="UP000639772">
    <property type="component" value="Unassembled WGS sequence"/>
</dbReference>
<evidence type="ECO:0000256" key="2">
    <source>
        <dbReference type="ARBA" id="ARBA00022614"/>
    </source>
</evidence>
<comment type="caution">
    <text evidence="11">The sequence shown here is derived from an EMBL/GenBank/DDBJ whole genome shotgun (WGS) entry which is preliminary data.</text>
</comment>
<evidence type="ECO:0000256" key="1">
    <source>
        <dbReference type="ARBA" id="ARBA00004167"/>
    </source>
</evidence>
<keyword evidence="5" id="KW-0677">Repeat</keyword>
<name>A0A835S097_VANPL</name>
<evidence type="ECO:0000256" key="4">
    <source>
        <dbReference type="ARBA" id="ARBA00022729"/>
    </source>
</evidence>
<dbReference type="OrthoDB" id="676979at2759"/>
<dbReference type="SUPFAM" id="SSF52058">
    <property type="entry name" value="L domain-like"/>
    <property type="match status" value="1"/>
</dbReference>
<comment type="subcellular location">
    <subcellularLocation>
        <location evidence="1">Membrane</location>
        <topology evidence="1">Single-pass membrane protein</topology>
    </subcellularLocation>
</comment>
<evidence type="ECO:0000256" key="9">
    <source>
        <dbReference type="SAM" id="SignalP"/>
    </source>
</evidence>
<evidence type="ECO:0000313" key="12">
    <source>
        <dbReference type="Proteomes" id="UP000639772"/>
    </source>
</evidence>
<sequence>MTHLCFSLAVLLLVRFWSPAECLTNAADTVALANLKAAVLSSSMPPFSCLSSWNFSGTTDPCRNFLCGISCSTYGRIISVSLDSAGYYGHLPSAISNLTHLQVLDLSNNFFNGPVPSSLSSLSNLKYLILTSNNFSGPIPFSILSNLSSLITLELSGNSLSGTLPPSLSSLSALTILDLSYNHLSGTLIQSAFEPLKRLEVADLAGNQLSGAIKGWLLRLPKIQQVNLANNTFNKWEVWPALLGGGDELVAIDLGYNRIEGQLPEELAEYTSLVALTVSHNSLRGGIPWQYLREKKGAAFRRLFLDGNFLQGRVPVELIGEEMIGSFGDNCFVGCPSTSAFCSPGQKPGWLCKAVNCTYSGGQANRRRRGSCGV</sequence>
<dbReference type="Gene3D" id="3.80.10.10">
    <property type="entry name" value="Ribonuclease Inhibitor"/>
    <property type="match status" value="3"/>
</dbReference>
<proteinExistence type="predicted"/>
<dbReference type="PANTHER" id="PTHR48009">
    <property type="entry name" value="LEUCINE-RICH REPEAT (LRR) FAMILY PROTEIN"/>
    <property type="match status" value="1"/>
</dbReference>
<keyword evidence="7" id="KW-0472">Membrane</keyword>
<dbReference type="EMBL" id="JADCNM010000002">
    <property type="protein sequence ID" value="KAG0494807.1"/>
    <property type="molecule type" value="Genomic_DNA"/>
</dbReference>
<protein>
    <recommendedName>
        <fullName evidence="10">Disease resistance R13L4/SHOC-2-like LRR domain-containing protein</fullName>
    </recommendedName>
</protein>
<keyword evidence="4 9" id="KW-0732">Signal</keyword>
<dbReference type="PRINTS" id="PR00019">
    <property type="entry name" value="LEURICHRPT"/>
</dbReference>
<dbReference type="FunFam" id="3.80.10.10:FF:000129">
    <property type="entry name" value="Leucine-rich repeat receptor-like kinase"/>
    <property type="match status" value="1"/>
</dbReference>
<organism evidence="11 12">
    <name type="scientific">Vanilla planifolia</name>
    <name type="common">Vanilla</name>
    <dbReference type="NCBI Taxonomy" id="51239"/>
    <lineage>
        <taxon>Eukaryota</taxon>
        <taxon>Viridiplantae</taxon>
        <taxon>Streptophyta</taxon>
        <taxon>Embryophyta</taxon>
        <taxon>Tracheophyta</taxon>
        <taxon>Spermatophyta</taxon>
        <taxon>Magnoliopsida</taxon>
        <taxon>Liliopsida</taxon>
        <taxon>Asparagales</taxon>
        <taxon>Orchidaceae</taxon>
        <taxon>Vanilloideae</taxon>
        <taxon>Vanilleae</taxon>
        <taxon>Vanilla</taxon>
    </lineage>
</organism>